<protein>
    <submittedName>
        <fullName evidence="2">Uncharacterized protein</fullName>
    </submittedName>
</protein>
<evidence type="ECO:0000313" key="1">
    <source>
        <dbReference type="Proteomes" id="UP000887566"/>
    </source>
</evidence>
<name>A0A914WZT0_9BILA</name>
<organism evidence="1 2">
    <name type="scientific">Plectus sambesii</name>
    <dbReference type="NCBI Taxonomy" id="2011161"/>
    <lineage>
        <taxon>Eukaryota</taxon>
        <taxon>Metazoa</taxon>
        <taxon>Ecdysozoa</taxon>
        <taxon>Nematoda</taxon>
        <taxon>Chromadorea</taxon>
        <taxon>Plectida</taxon>
        <taxon>Plectina</taxon>
        <taxon>Plectoidea</taxon>
        <taxon>Plectidae</taxon>
        <taxon>Plectus</taxon>
    </lineage>
</organism>
<proteinExistence type="predicted"/>
<accession>A0A914WZT0</accession>
<dbReference type="Proteomes" id="UP000887566">
    <property type="component" value="Unplaced"/>
</dbReference>
<evidence type="ECO:0000313" key="2">
    <source>
        <dbReference type="WBParaSite" id="PSAMB.scaffold6046size10308.g27810.t1"/>
    </source>
</evidence>
<keyword evidence="1" id="KW-1185">Reference proteome</keyword>
<reference evidence="2" key="1">
    <citation type="submission" date="2022-11" db="UniProtKB">
        <authorList>
            <consortium name="WormBaseParasite"/>
        </authorList>
    </citation>
    <scope>IDENTIFICATION</scope>
</reference>
<sequence>MPSWQESAFVNCESIAVPCKRRGIAAPSAVCGPASPLFGKHLMKEAQYNSEDDALTSAFGKLARPSPA</sequence>
<dbReference type="WBParaSite" id="PSAMB.scaffold6046size10308.g27810.t1">
    <property type="protein sequence ID" value="PSAMB.scaffold6046size10308.g27810.t1"/>
    <property type="gene ID" value="PSAMB.scaffold6046size10308.g27810"/>
</dbReference>
<dbReference type="AlphaFoldDB" id="A0A914WZT0"/>